<gene>
    <name evidence="2" type="ORF">GGX14DRAFT_608172</name>
</gene>
<feature type="compositionally biased region" description="Polar residues" evidence="1">
    <location>
        <begin position="242"/>
        <end position="252"/>
    </location>
</feature>
<evidence type="ECO:0000256" key="1">
    <source>
        <dbReference type="SAM" id="MobiDB-lite"/>
    </source>
</evidence>
<dbReference type="AlphaFoldDB" id="A0AAD6YI44"/>
<sequence>MASSGERPYTEADLTGNKSSLIKFVQRQMSKWPGERKFQPTKVTVPELKSALLDPAYGFTTNQTLVQSPRPPKLNTRQTGAVGRPSTVVNQRVEAPVEDLLSPPVNTSGAGHLETIEVRVYVEDSRCMPAQKTVAILPIPVLDRNCNPGSFRVLSKELISALQKSNGAIEIPRTGSGTVKISFPDSEDEDWKIPFARITHGQALDAVNFNPEALEIPEDRRFKLFVDNVFASSSLAKDEAVNTDSMPVSSLGPSGPSESAPEVSTDPAVEFLRGKLQTRDGFQVFLANRGRVVTNPEAVKDWQFAVDFTRDYDKLKSPVKVTRKAIQAALQIGSTWFSQAHTSIEIIRKYGEVKEVSDVLKEVDEPQGSTQLYKFLKNYKDTHHM</sequence>
<dbReference type="EMBL" id="JARJCW010000017">
    <property type="protein sequence ID" value="KAJ7215379.1"/>
    <property type="molecule type" value="Genomic_DNA"/>
</dbReference>
<dbReference type="Proteomes" id="UP001219525">
    <property type="component" value="Unassembled WGS sequence"/>
</dbReference>
<keyword evidence="3" id="KW-1185">Reference proteome</keyword>
<name>A0AAD6YI44_9AGAR</name>
<reference evidence="2" key="1">
    <citation type="submission" date="2023-03" db="EMBL/GenBank/DDBJ databases">
        <title>Massive genome expansion in bonnet fungi (Mycena s.s.) driven by repeated elements and novel gene families across ecological guilds.</title>
        <authorList>
            <consortium name="Lawrence Berkeley National Laboratory"/>
            <person name="Harder C.B."/>
            <person name="Miyauchi S."/>
            <person name="Viragh M."/>
            <person name="Kuo A."/>
            <person name="Thoen E."/>
            <person name="Andreopoulos B."/>
            <person name="Lu D."/>
            <person name="Skrede I."/>
            <person name="Drula E."/>
            <person name="Henrissat B."/>
            <person name="Morin E."/>
            <person name="Kohler A."/>
            <person name="Barry K."/>
            <person name="LaButti K."/>
            <person name="Morin E."/>
            <person name="Salamov A."/>
            <person name="Lipzen A."/>
            <person name="Mereny Z."/>
            <person name="Hegedus B."/>
            <person name="Baldrian P."/>
            <person name="Stursova M."/>
            <person name="Weitz H."/>
            <person name="Taylor A."/>
            <person name="Grigoriev I.V."/>
            <person name="Nagy L.G."/>
            <person name="Martin F."/>
            <person name="Kauserud H."/>
        </authorList>
    </citation>
    <scope>NUCLEOTIDE SEQUENCE</scope>
    <source>
        <strain evidence="2">9144</strain>
    </source>
</reference>
<protein>
    <submittedName>
        <fullName evidence="2">Uncharacterized protein</fullName>
    </submittedName>
</protein>
<evidence type="ECO:0000313" key="3">
    <source>
        <dbReference type="Proteomes" id="UP001219525"/>
    </source>
</evidence>
<evidence type="ECO:0000313" key="2">
    <source>
        <dbReference type="EMBL" id="KAJ7215379.1"/>
    </source>
</evidence>
<accession>A0AAD6YI44</accession>
<feature type="region of interest" description="Disordered" evidence="1">
    <location>
        <begin position="242"/>
        <end position="263"/>
    </location>
</feature>
<organism evidence="2 3">
    <name type="scientific">Mycena pura</name>
    <dbReference type="NCBI Taxonomy" id="153505"/>
    <lineage>
        <taxon>Eukaryota</taxon>
        <taxon>Fungi</taxon>
        <taxon>Dikarya</taxon>
        <taxon>Basidiomycota</taxon>
        <taxon>Agaricomycotina</taxon>
        <taxon>Agaricomycetes</taxon>
        <taxon>Agaricomycetidae</taxon>
        <taxon>Agaricales</taxon>
        <taxon>Marasmiineae</taxon>
        <taxon>Mycenaceae</taxon>
        <taxon>Mycena</taxon>
    </lineage>
</organism>
<feature type="region of interest" description="Disordered" evidence="1">
    <location>
        <begin position="62"/>
        <end position="81"/>
    </location>
</feature>
<proteinExistence type="predicted"/>
<comment type="caution">
    <text evidence="2">The sequence shown here is derived from an EMBL/GenBank/DDBJ whole genome shotgun (WGS) entry which is preliminary data.</text>
</comment>